<keyword evidence="2" id="KW-1185">Reference proteome</keyword>
<sequence length="94" mass="10073">MFIKDLLKVVMTSAIVLIPAAEAYAYKNISQKDSSGRTVHWVRCDNGYQFIVGDGSSAPSAAFAERICAKQGSGLTTGAKDKVKEFKGLEAVSK</sequence>
<protein>
    <submittedName>
        <fullName evidence="1">Uncharacterized protein</fullName>
    </submittedName>
</protein>
<reference evidence="1 2" key="1">
    <citation type="submission" date="2020-08" db="EMBL/GenBank/DDBJ databases">
        <title>Genomic Encyclopedia of Type Strains, Phase IV (KMG-IV): sequencing the most valuable type-strain genomes for metagenomic binning, comparative biology and taxonomic classification.</title>
        <authorList>
            <person name="Goeker M."/>
        </authorList>
    </citation>
    <scope>NUCLEOTIDE SEQUENCE [LARGE SCALE GENOMIC DNA]</scope>
    <source>
        <strain evidence="1 2">DSM 25620</strain>
    </source>
</reference>
<evidence type="ECO:0000313" key="1">
    <source>
        <dbReference type="EMBL" id="MBB5090635.1"/>
    </source>
</evidence>
<organism evidence="1 2">
    <name type="scientific">Pseudochrobactrum saccharolyticum</name>
    <dbReference type="NCBI Taxonomy" id="354352"/>
    <lineage>
        <taxon>Bacteria</taxon>
        <taxon>Pseudomonadati</taxon>
        <taxon>Pseudomonadota</taxon>
        <taxon>Alphaproteobacteria</taxon>
        <taxon>Hyphomicrobiales</taxon>
        <taxon>Brucellaceae</taxon>
        <taxon>Pseudochrobactrum</taxon>
    </lineage>
</organism>
<name>A0A7W8AI27_9HYPH</name>
<comment type="caution">
    <text evidence="1">The sequence shown here is derived from an EMBL/GenBank/DDBJ whole genome shotgun (WGS) entry which is preliminary data.</text>
</comment>
<dbReference type="RefSeq" id="WP_151159328.1">
    <property type="nucleotide sequence ID" value="NZ_JACHIL010000002.1"/>
</dbReference>
<gene>
    <name evidence="1" type="ORF">HNQ68_001159</name>
</gene>
<dbReference type="AlphaFoldDB" id="A0A7W8AI27"/>
<dbReference type="Proteomes" id="UP000531231">
    <property type="component" value="Unassembled WGS sequence"/>
</dbReference>
<dbReference type="EMBL" id="JACHIL010000002">
    <property type="protein sequence ID" value="MBB5090635.1"/>
    <property type="molecule type" value="Genomic_DNA"/>
</dbReference>
<evidence type="ECO:0000313" key="2">
    <source>
        <dbReference type="Proteomes" id="UP000531231"/>
    </source>
</evidence>
<proteinExistence type="predicted"/>
<accession>A0A7W8AI27</accession>